<dbReference type="PANTHER" id="PTHR22576">
    <property type="entry name" value="MUCOSA ASSOCIATED LYMPHOID TISSUE LYMPHOMA TRANSLOCATION PROTEIN 1/PARACASPASE"/>
    <property type="match status" value="1"/>
</dbReference>
<dbReference type="PANTHER" id="PTHR22576:SF37">
    <property type="entry name" value="MUCOSA-ASSOCIATED LYMPHOID TISSUE LYMPHOMA TRANSLOCATION PROTEIN 1"/>
    <property type="match status" value="1"/>
</dbReference>
<accession>A0ABT7FKZ8</accession>
<dbReference type="Gene3D" id="3.40.50.1460">
    <property type="match status" value="1"/>
</dbReference>
<dbReference type="InterPro" id="IPR052039">
    <property type="entry name" value="Caspase-related_regulators"/>
</dbReference>
<dbReference type="InterPro" id="IPR029030">
    <property type="entry name" value="Caspase-like_dom_sf"/>
</dbReference>
<dbReference type="EMBL" id="JASNJE010000045">
    <property type="protein sequence ID" value="MDK3075650.1"/>
    <property type="molecule type" value="Genomic_DNA"/>
</dbReference>
<proteinExistence type="predicted"/>
<evidence type="ECO:0000259" key="1">
    <source>
        <dbReference type="Pfam" id="PF00656"/>
    </source>
</evidence>
<reference evidence="2 3" key="1">
    <citation type="submission" date="2023-05" db="EMBL/GenBank/DDBJ databases">
        <title>Sedimentitalea sp. nov. JM2-8.</title>
        <authorList>
            <person name="Huang J."/>
        </authorList>
    </citation>
    <scope>NUCLEOTIDE SEQUENCE [LARGE SCALE GENOMIC DNA]</scope>
    <source>
        <strain evidence="2 3">JM2-8</strain>
    </source>
</reference>
<keyword evidence="3" id="KW-1185">Reference proteome</keyword>
<evidence type="ECO:0000313" key="2">
    <source>
        <dbReference type="EMBL" id="MDK3075650.1"/>
    </source>
</evidence>
<dbReference type="SUPFAM" id="SSF52129">
    <property type="entry name" value="Caspase-like"/>
    <property type="match status" value="1"/>
</dbReference>
<name>A0ABT7FKZ8_9RHOB</name>
<sequence>MGLGYGRRRGTVLVTRGDAAMRSVLLRCICALFLCWQGPGLMAQGCAVEPAPPLITAAEHARNFADPPRWQSERQARAHFENAGQRLALIIGISDYGAVGAGPFKSLTTPIEDARAVARELRNRGFETILCEDPTGGDLSEGVAQAFRRIEDGAEMFLWYSGHGSRDGKLIGRDLDGLPLENILHKLEARAAELGAEGGGFRFFGVLVGCHTGDALARFRAAPEREQSLARFDGSAYFMSAATGDDRSEGLFVDDGLIRVAFLRVLRRLDGGAEERRGRIPAYQMADQVEAELAGRFGNPIQIGRGFVPLRSHLTPQDHQVFHFAHPTRLDWAVGAPFRPCTECPTVRIAELAEADSGEIVALSDLIRLTDWDACEDASACKRVGDVAETSRIMQVSHREAERYLDYLNAQVGDLGAFSLPSEIDYKRFVEADWRLLQGKADCVPDRIWQTRPPKPILEAAEAGIYPMNSDHLQGCMKRLLSDAQRSLEINPDVWEWLATCHIVNENPCRRAKIVRLRSDGGSVDRVIDREWTSRATPMTDAREPVGFRVVFRYQPATPASGPGN</sequence>
<dbReference type="EC" id="3.4.22.-" evidence="2"/>
<feature type="domain" description="Peptidase C14 caspase" evidence="1">
    <location>
        <begin position="86"/>
        <end position="185"/>
    </location>
</feature>
<organism evidence="2 3">
    <name type="scientific">Sedimentitalea xiamensis</name>
    <dbReference type="NCBI Taxonomy" id="3050037"/>
    <lineage>
        <taxon>Bacteria</taxon>
        <taxon>Pseudomonadati</taxon>
        <taxon>Pseudomonadota</taxon>
        <taxon>Alphaproteobacteria</taxon>
        <taxon>Rhodobacterales</taxon>
        <taxon>Paracoccaceae</taxon>
        <taxon>Sedimentitalea</taxon>
    </lineage>
</organism>
<dbReference type="Pfam" id="PF00656">
    <property type="entry name" value="Peptidase_C14"/>
    <property type="match status" value="1"/>
</dbReference>
<keyword evidence="2" id="KW-0378">Hydrolase</keyword>
<dbReference type="Proteomes" id="UP001227126">
    <property type="component" value="Unassembled WGS sequence"/>
</dbReference>
<comment type="caution">
    <text evidence="2">The sequence shown here is derived from an EMBL/GenBank/DDBJ whole genome shotgun (WGS) entry which is preliminary data.</text>
</comment>
<gene>
    <name evidence="2" type="ORF">QO034_21520</name>
</gene>
<dbReference type="GO" id="GO:0016787">
    <property type="term" value="F:hydrolase activity"/>
    <property type="evidence" value="ECO:0007669"/>
    <property type="project" value="UniProtKB-KW"/>
</dbReference>
<protein>
    <submittedName>
        <fullName evidence="2">Caspase family protein</fullName>
        <ecNumber evidence="2">3.4.22.-</ecNumber>
    </submittedName>
</protein>
<evidence type="ECO:0000313" key="3">
    <source>
        <dbReference type="Proteomes" id="UP001227126"/>
    </source>
</evidence>
<dbReference type="InterPro" id="IPR011600">
    <property type="entry name" value="Pept_C14_caspase"/>
</dbReference>